<dbReference type="PANTHER" id="PTHR33169">
    <property type="entry name" value="PADR-FAMILY TRANSCRIPTIONAL REGULATOR"/>
    <property type="match status" value="1"/>
</dbReference>
<dbReference type="InterPro" id="IPR052509">
    <property type="entry name" value="Metal_resp_DNA-bind_regulator"/>
</dbReference>
<dbReference type="InterPro" id="IPR036388">
    <property type="entry name" value="WH-like_DNA-bd_sf"/>
</dbReference>
<comment type="caution">
    <text evidence="2">The sequence shown here is derived from an EMBL/GenBank/DDBJ whole genome shotgun (WGS) entry which is preliminary data.</text>
</comment>
<name>A0ABW5RNM4_9BACI</name>
<dbReference type="PANTHER" id="PTHR33169:SF14">
    <property type="entry name" value="TRANSCRIPTIONAL REGULATOR RV3488"/>
    <property type="match status" value="1"/>
</dbReference>
<dbReference type="RefSeq" id="WP_071413575.1">
    <property type="nucleotide sequence ID" value="NZ_JBHUMF010000001.1"/>
</dbReference>
<evidence type="ECO:0000313" key="2">
    <source>
        <dbReference type="EMBL" id="MFD2679177.1"/>
    </source>
</evidence>
<dbReference type="InterPro" id="IPR036390">
    <property type="entry name" value="WH_DNA-bd_sf"/>
</dbReference>
<reference evidence="3" key="1">
    <citation type="journal article" date="2019" name="Int. J. Syst. Evol. Microbiol.">
        <title>The Global Catalogue of Microorganisms (GCM) 10K type strain sequencing project: providing services to taxonomists for standard genome sequencing and annotation.</title>
        <authorList>
            <consortium name="The Broad Institute Genomics Platform"/>
            <consortium name="The Broad Institute Genome Sequencing Center for Infectious Disease"/>
            <person name="Wu L."/>
            <person name="Ma J."/>
        </authorList>
    </citation>
    <scope>NUCLEOTIDE SEQUENCE [LARGE SCALE GENOMIC DNA]</scope>
    <source>
        <strain evidence="3">KCTC 3913</strain>
    </source>
</reference>
<evidence type="ECO:0000313" key="3">
    <source>
        <dbReference type="Proteomes" id="UP001597506"/>
    </source>
</evidence>
<evidence type="ECO:0000259" key="1">
    <source>
        <dbReference type="Pfam" id="PF03551"/>
    </source>
</evidence>
<proteinExistence type="predicted"/>
<dbReference type="Proteomes" id="UP001597506">
    <property type="component" value="Unassembled WGS sequence"/>
</dbReference>
<dbReference type="SUPFAM" id="SSF46785">
    <property type="entry name" value="Winged helix' DNA-binding domain"/>
    <property type="match status" value="1"/>
</dbReference>
<protein>
    <submittedName>
        <fullName evidence="2">PadR family transcriptional regulator</fullName>
    </submittedName>
</protein>
<dbReference type="Gene3D" id="1.10.10.10">
    <property type="entry name" value="Winged helix-like DNA-binding domain superfamily/Winged helix DNA-binding domain"/>
    <property type="match status" value="1"/>
</dbReference>
<dbReference type="InterPro" id="IPR005149">
    <property type="entry name" value="Tscrpt_reg_PadR_N"/>
</dbReference>
<sequence length="109" mass="12977">MVRSDIIRGHLDSIILRLILEEDRYGYEISKEISLRTDNRFQIKEATLYAVFQRLEKRELIESYLGSVSQGGKRKYYRITTLGKAYLREMVSEWKEIKEIIDLFLEGLK</sequence>
<keyword evidence="3" id="KW-1185">Reference proteome</keyword>
<accession>A0ABW5RNM4</accession>
<gene>
    <name evidence="2" type="ORF">ACFSUL_00270</name>
</gene>
<organism evidence="2 3">
    <name type="scientific">Bacillus seohaeanensis</name>
    <dbReference type="NCBI Taxonomy" id="284580"/>
    <lineage>
        <taxon>Bacteria</taxon>
        <taxon>Bacillati</taxon>
        <taxon>Bacillota</taxon>
        <taxon>Bacilli</taxon>
        <taxon>Bacillales</taxon>
        <taxon>Bacillaceae</taxon>
        <taxon>Bacillus</taxon>
    </lineage>
</organism>
<feature type="domain" description="Transcription regulator PadR N-terminal" evidence="1">
    <location>
        <begin position="15"/>
        <end position="89"/>
    </location>
</feature>
<dbReference type="EMBL" id="JBHUMF010000001">
    <property type="protein sequence ID" value="MFD2679177.1"/>
    <property type="molecule type" value="Genomic_DNA"/>
</dbReference>
<dbReference type="Pfam" id="PF03551">
    <property type="entry name" value="PadR"/>
    <property type="match status" value="1"/>
</dbReference>